<reference evidence="3 4" key="1">
    <citation type="journal article" date="2019" name="Int. J. Syst. Evol. Microbiol.">
        <title>The Global Catalogue of Microorganisms (GCM) 10K type strain sequencing project: providing services to taxonomists for standard genome sequencing and annotation.</title>
        <authorList>
            <consortium name="The Broad Institute Genomics Platform"/>
            <consortium name="The Broad Institute Genome Sequencing Center for Infectious Disease"/>
            <person name="Wu L."/>
            <person name="Ma J."/>
        </authorList>
    </citation>
    <scope>NUCLEOTIDE SEQUENCE [LARGE SCALE GENOMIC DNA]</scope>
    <source>
        <strain evidence="3 4">JCM 3106</strain>
    </source>
</reference>
<evidence type="ECO:0000313" key="4">
    <source>
        <dbReference type="Proteomes" id="UP001499930"/>
    </source>
</evidence>
<dbReference type="InterPro" id="IPR025498">
    <property type="entry name" value="DUF4389"/>
</dbReference>
<name>A0ABN3XRG5_9ACTN</name>
<comment type="caution">
    <text evidence="3">The sequence shown here is derived from an EMBL/GenBank/DDBJ whole genome shotgun (WGS) entry which is preliminary data.</text>
</comment>
<dbReference type="Pfam" id="PF14333">
    <property type="entry name" value="DUF4389"/>
    <property type="match status" value="2"/>
</dbReference>
<organism evidence="3 4">
    <name type="scientific">Streptosporangium longisporum</name>
    <dbReference type="NCBI Taxonomy" id="46187"/>
    <lineage>
        <taxon>Bacteria</taxon>
        <taxon>Bacillati</taxon>
        <taxon>Actinomycetota</taxon>
        <taxon>Actinomycetes</taxon>
        <taxon>Streptosporangiales</taxon>
        <taxon>Streptosporangiaceae</taxon>
        <taxon>Streptosporangium</taxon>
    </lineage>
</organism>
<keyword evidence="2" id="KW-0472">Membrane</keyword>
<evidence type="ECO:0008006" key="5">
    <source>
        <dbReference type="Google" id="ProtNLM"/>
    </source>
</evidence>
<feature type="transmembrane region" description="Helical" evidence="2">
    <location>
        <begin position="265"/>
        <end position="292"/>
    </location>
</feature>
<dbReference type="RefSeq" id="WP_344887246.1">
    <property type="nucleotide sequence ID" value="NZ_BAAAWD010000002.1"/>
</dbReference>
<evidence type="ECO:0000256" key="2">
    <source>
        <dbReference type="SAM" id="Phobius"/>
    </source>
</evidence>
<dbReference type="EMBL" id="BAAAWD010000002">
    <property type="protein sequence ID" value="GAA2987145.1"/>
    <property type="molecule type" value="Genomic_DNA"/>
</dbReference>
<protein>
    <recommendedName>
        <fullName evidence="5">DUF4389 domain-containing protein</fullName>
    </recommendedName>
</protein>
<feature type="region of interest" description="Disordered" evidence="1">
    <location>
        <begin position="216"/>
        <end position="255"/>
    </location>
</feature>
<feature type="compositionally biased region" description="Low complexity" evidence="1">
    <location>
        <begin position="235"/>
        <end position="250"/>
    </location>
</feature>
<proteinExistence type="predicted"/>
<feature type="transmembrane region" description="Helical" evidence="2">
    <location>
        <begin position="32"/>
        <end position="55"/>
    </location>
</feature>
<evidence type="ECO:0000313" key="3">
    <source>
        <dbReference type="EMBL" id="GAA2987145.1"/>
    </source>
</evidence>
<gene>
    <name evidence="3" type="ORF">GCM10017559_03630</name>
</gene>
<accession>A0ABN3XRG5</accession>
<sequence length="499" mass="52333">MSAYPVRVRGHLDEPLSRGLWLVKWLLALPHYLVLGLLWIAFAVLTVIAFFAILFTGRYPRPIFEFNAGVLRWTWRVAFYGYAALGTDRYPPFTLGPAPDYPATLEIDYPVRLSRGLVLVKWWLLAIPHYLVVALFTSAAVVLWRDDLPSSGGPVHSLGFGGLTGLLVVVSAVVLLLRGRYPRSIFDFVLGMNRWTLRVAAYATLMTDVYPPFRLDTGEDEPAGGPQPPPGGAGLPPAGNPLPAGTGAAPVAPPRERSHVWSAGAATAAVLGSLLAFCALGAAIAGTGALVLGSARGPDGFVDTGIERVNTSTYALTVEDVEIEGQGVGFVSDAVGPLRVQVAGADGPVFVGIAPHGEVAAYLDGVAHDRVTHLTFSPGPDDGARPVRVPGRVPATRPGAQPFWTAQAEGMGRQTLTWDIRPGEWTLVVMNADASARVSADVRLGAPLAWTGTLIAGAFAAAAVLFLAGGGLIMLGVRLAAVPLPPLPAPAPPVVSGSV</sequence>
<evidence type="ECO:0000256" key="1">
    <source>
        <dbReference type="SAM" id="MobiDB-lite"/>
    </source>
</evidence>
<feature type="transmembrane region" description="Helical" evidence="2">
    <location>
        <begin position="454"/>
        <end position="477"/>
    </location>
</feature>
<feature type="transmembrane region" description="Helical" evidence="2">
    <location>
        <begin position="156"/>
        <end position="177"/>
    </location>
</feature>
<keyword evidence="2" id="KW-0812">Transmembrane</keyword>
<keyword evidence="2" id="KW-1133">Transmembrane helix</keyword>
<feature type="transmembrane region" description="Helical" evidence="2">
    <location>
        <begin position="122"/>
        <end position="144"/>
    </location>
</feature>
<dbReference type="Proteomes" id="UP001499930">
    <property type="component" value="Unassembled WGS sequence"/>
</dbReference>
<keyword evidence="4" id="KW-1185">Reference proteome</keyword>